<accession>A0A177CE71</accession>
<dbReference type="InParanoid" id="A0A177CE71"/>
<dbReference type="AlphaFoldDB" id="A0A177CE71"/>
<dbReference type="Pfam" id="PF20163">
    <property type="entry name" value="DUF6536"/>
    <property type="match status" value="1"/>
</dbReference>
<organism evidence="3 4">
    <name type="scientific">Paraphaeosphaeria sporulosa</name>
    <dbReference type="NCBI Taxonomy" id="1460663"/>
    <lineage>
        <taxon>Eukaryota</taxon>
        <taxon>Fungi</taxon>
        <taxon>Dikarya</taxon>
        <taxon>Ascomycota</taxon>
        <taxon>Pezizomycotina</taxon>
        <taxon>Dothideomycetes</taxon>
        <taxon>Pleosporomycetidae</taxon>
        <taxon>Pleosporales</taxon>
        <taxon>Massarineae</taxon>
        <taxon>Didymosphaeriaceae</taxon>
        <taxon>Paraphaeosphaeria</taxon>
    </lineage>
</organism>
<evidence type="ECO:0000313" key="3">
    <source>
        <dbReference type="EMBL" id="OAG05212.1"/>
    </source>
</evidence>
<dbReference type="PANTHER" id="PTHR35395:SF1">
    <property type="entry name" value="DUF6536 DOMAIN-CONTAINING PROTEIN"/>
    <property type="match status" value="1"/>
</dbReference>
<evidence type="ECO:0000259" key="2">
    <source>
        <dbReference type="Pfam" id="PF20163"/>
    </source>
</evidence>
<keyword evidence="1" id="KW-1133">Transmembrane helix</keyword>
<dbReference type="STRING" id="1460663.A0A177CE71"/>
<feature type="transmembrane region" description="Helical" evidence="1">
    <location>
        <begin position="176"/>
        <end position="193"/>
    </location>
</feature>
<proteinExistence type="predicted"/>
<dbReference type="EMBL" id="KV441553">
    <property type="protein sequence ID" value="OAG05212.1"/>
    <property type="molecule type" value="Genomic_DNA"/>
</dbReference>
<evidence type="ECO:0000313" key="4">
    <source>
        <dbReference type="Proteomes" id="UP000077069"/>
    </source>
</evidence>
<keyword evidence="1" id="KW-0472">Membrane</keyword>
<sequence>MATNYYQQWAPQSYQNISYQPVYQAEPVQGAPAKWGPTPEHFIPQADQHPKPKQTWFQAHFGGLKRTLRLFLAVAIVVLVVNVSWLVYAKTHYSGIASGFGTIQRGDCNIAKSTNTWLHLLINVLSTSLLTGSNAFMSAYCCPSRKEVDKAHARRKWLHVGILSLRNLSKIAKRKSLVVLLLCVSSVPFHLLYNSLVFVSLSANNYYYTIGAADFLEGASYNLTGPLQTSSGSPYWTLSALPGINYDTSTTQVYYRDKTRVDNLYKYYDQIQKNASAWERLSNSDCIQAYSNVFMTGRRNVVLISSEKNTTNSVLDYGISELDNGGMDNNWWICSKVQDGGNVKCQPDDLKAKADNWTVWGYPIDYCLSEKIEDVCEVEFSMDIMVVVIIFNIIKVIAMTWVLLRYNAEDILTTVGDSVSSFLEREDVTTRGMCLALWRDIDHAWRSPGNGVLYQPSRQCWAKAVSAGKWTFFILMMLASFALIAFFGGWGFVHTKDRGNSLSPSSLWELGFGRAHQDAVVIYDTVTSLVGVALLANIPQILLASVWLLYMGILTSMFLAADWAAFGTKGQPLMVKNARGEQRGTWLLGAPLAWGLPLLILQVILHWLISQSIFLISLNIHDPDGTLTKYRKEGPRFLNCGYSPIAIIFCIVASLLLMLSAIALAFRRFPQGAPPVAATCSAAISAACHLPYGMLKHDSLYGNMKWGQCGQPQYGVGHCALMPEGAFKAGYAQTPVPGWAYA</sequence>
<evidence type="ECO:0000256" key="1">
    <source>
        <dbReference type="SAM" id="Phobius"/>
    </source>
</evidence>
<feature type="transmembrane region" description="Helical" evidence="1">
    <location>
        <begin position="645"/>
        <end position="666"/>
    </location>
</feature>
<name>A0A177CE71_9PLEO</name>
<feature type="domain" description="DUF6536" evidence="2">
    <location>
        <begin position="65"/>
        <end position="216"/>
    </location>
</feature>
<feature type="transmembrane region" description="Helical" evidence="1">
    <location>
        <begin position="120"/>
        <end position="142"/>
    </location>
</feature>
<dbReference type="RefSeq" id="XP_018035577.1">
    <property type="nucleotide sequence ID" value="XM_018187572.1"/>
</dbReference>
<protein>
    <recommendedName>
        <fullName evidence="2">DUF6536 domain-containing protein</fullName>
    </recommendedName>
</protein>
<keyword evidence="4" id="KW-1185">Reference proteome</keyword>
<feature type="transmembrane region" description="Helical" evidence="1">
    <location>
        <begin position="586"/>
        <end position="609"/>
    </location>
</feature>
<feature type="transmembrane region" description="Helical" evidence="1">
    <location>
        <begin position="472"/>
        <end position="493"/>
    </location>
</feature>
<keyword evidence="1" id="KW-0812">Transmembrane</keyword>
<dbReference type="Proteomes" id="UP000077069">
    <property type="component" value="Unassembled WGS sequence"/>
</dbReference>
<dbReference type="OrthoDB" id="5429634at2759"/>
<reference evidence="3 4" key="1">
    <citation type="submission" date="2016-05" db="EMBL/GenBank/DDBJ databases">
        <title>Comparative analysis of secretome profiles of manganese(II)-oxidizing ascomycete fungi.</title>
        <authorList>
            <consortium name="DOE Joint Genome Institute"/>
            <person name="Zeiner C.A."/>
            <person name="Purvine S.O."/>
            <person name="Zink E.M."/>
            <person name="Wu S."/>
            <person name="Pasa-Tolic L."/>
            <person name="Chaput D.L."/>
            <person name="Haridas S."/>
            <person name="Grigoriev I.V."/>
            <person name="Santelli C.M."/>
            <person name="Hansel C.M."/>
        </authorList>
    </citation>
    <scope>NUCLEOTIDE SEQUENCE [LARGE SCALE GENOMIC DNA]</scope>
    <source>
        <strain evidence="3 4">AP3s5-JAC2a</strain>
    </source>
</reference>
<dbReference type="GeneID" id="28771058"/>
<dbReference type="InterPro" id="IPR046623">
    <property type="entry name" value="DUF6536"/>
</dbReference>
<feature type="transmembrane region" description="Helical" evidence="1">
    <location>
        <begin position="541"/>
        <end position="565"/>
    </location>
</feature>
<dbReference type="PANTHER" id="PTHR35395">
    <property type="entry name" value="DUF6536 DOMAIN-CONTAINING PROTEIN"/>
    <property type="match status" value="1"/>
</dbReference>
<gene>
    <name evidence="3" type="ORF">CC84DRAFT_832415</name>
</gene>
<feature type="transmembrane region" description="Helical" evidence="1">
    <location>
        <begin position="70"/>
        <end position="88"/>
    </location>
</feature>
<feature type="transmembrane region" description="Helical" evidence="1">
    <location>
        <begin position="384"/>
        <end position="404"/>
    </location>
</feature>